<feature type="transmembrane region" description="Helical" evidence="8">
    <location>
        <begin position="401"/>
        <end position="423"/>
    </location>
</feature>
<name>A0AAW1S2J6_9CHLO</name>
<sequence>MPASLHEQEEALGLRQRREPLLGGLGDTEQGGASDNDCSMPGPWQEQITLRAALLGALLVFITTTISLRGTLSNSGLGGSLAVPSGLLGFCLLQSYVKVATGLGWIQRPLSAQENTVLQTCGVAGAALSQFIQVFLSLDHQSFENVGPMTPGNSAKGLREPSLKQLFPIIFLIGFLGNGLLVAFRRLFIVDMHLPFPSSTAVGVLINSLYSESGQALAKKQTRKFLSWFAAAFAFQAFGWFFQGSGKGSCGFMHFPTFGLTARDHTWNFNFQLMYVGIGMLCPHAVSWSMLAGAVLSTGIAWPLLATKAGQWYPEDLGRYSFAGIFAYQVLIAVALWVGDGLYNFCKIVVAFSRKLQEYKQLADDPEELHRKEQEDGRQLAETFPERRLRIHIFEQDSVPWYMGLSLYIMLLAMAAACIPHVYPEVRWHYVVVAGILTPPCALANAFGTALVDQNYSSTYAKLAMFGFAAWGGAAGGGVVAGITMGALVWCIAFSATEMLQDFRTGYLTLTSGRSMVAAQLLGSLIGCIVAPLTFMMFWNAFPIQAPGGQWLVPFATIYRGIAVLGVSGTSGLPDHCLMLSGTAFFCAILLNALRDWGPPWLQSFLPIPTALAIPFYVGAFIAVDFCVGSLVKHAWMLGAGSHAAQLMPAAATGLIAGDGLWALPAALLAIIGVDPPICMTFLRASAA</sequence>
<dbReference type="Proteomes" id="UP001438707">
    <property type="component" value="Unassembled WGS sequence"/>
</dbReference>
<dbReference type="PANTHER" id="PTHR31645:SF0">
    <property type="entry name" value="OLIGOPEPTIDE TRANSPORTER YGL114W-RELATED"/>
    <property type="match status" value="1"/>
</dbReference>
<evidence type="ECO:0000256" key="4">
    <source>
        <dbReference type="ARBA" id="ARBA00022692"/>
    </source>
</evidence>
<feature type="transmembrane region" description="Helical" evidence="8">
    <location>
        <begin position="75"/>
        <end position="97"/>
    </location>
</feature>
<keyword evidence="10" id="KW-1185">Reference proteome</keyword>
<feature type="transmembrane region" description="Helical" evidence="8">
    <location>
        <begin position="430"/>
        <end position="448"/>
    </location>
</feature>
<feature type="transmembrane region" description="Helical" evidence="8">
    <location>
        <begin position="285"/>
        <end position="305"/>
    </location>
</feature>
<feature type="transmembrane region" description="Helical" evidence="8">
    <location>
        <begin position="225"/>
        <end position="243"/>
    </location>
</feature>
<keyword evidence="3" id="KW-0813">Transport</keyword>
<keyword evidence="4 8" id="KW-0812">Transmembrane</keyword>
<keyword evidence="5 8" id="KW-1133">Transmembrane helix</keyword>
<proteinExistence type="inferred from homology"/>
<feature type="region of interest" description="Disordered" evidence="7">
    <location>
        <begin position="17"/>
        <end position="39"/>
    </location>
</feature>
<dbReference type="PANTHER" id="PTHR31645">
    <property type="entry name" value="OLIGOPEPTIDE TRANSPORTER YGL114W-RELATED"/>
    <property type="match status" value="1"/>
</dbReference>
<dbReference type="AlphaFoldDB" id="A0AAW1S2J6"/>
<feature type="transmembrane region" description="Helical" evidence="8">
    <location>
        <begin position="317"/>
        <end position="338"/>
    </location>
</feature>
<evidence type="ECO:0000256" key="5">
    <source>
        <dbReference type="ARBA" id="ARBA00022989"/>
    </source>
</evidence>
<evidence type="ECO:0000256" key="6">
    <source>
        <dbReference type="ARBA" id="ARBA00023136"/>
    </source>
</evidence>
<dbReference type="InterPro" id="IPR045035">
    <property type="entry name" value="YSL-like"/>
</dbReference>
<reference evidence="9 10" key="1">
    <citation type="journal article" date="2024" name="Nat. Commun.">
        <title>Phylogenomics reveals the evolutionary origins of lichenization in chlorophyte algae.</title>
        <authorList>
            <person name="Puginier C."/>
            <person name="Libourel C."/>
            <person name="Otte J."/>
            <person name="Skaloud P."/>
            <person name="Haon M."/>
            <person name="Grisel S."/>
            <person name="Petersen M."/>
            <person name="Berrin J.G."/>
            <person name="Delaux P.M."/>
            <person name="Dal Grande F."/>
            <person name="Keller J."/>
        </authorList>
    </citation>
    <scope>NUCLEOTIDE SEQUENCE [LARGE SCALE GENOMIC DNA]</scope>
    <source>
        <strain evidence="9 10">SAG 2145</strain>
    </source>
</reference>
<feature type="transmembrane region" description="Helical" evidence="8">
    <location>
        <begin position="166"/>
        <end position="188"/>
    </location>
</feature>
<dbReference type="GO" id="GO:0035673">
    <property type="term" value="F:oligopeptide transmembrane transporter activity"/>
    <property type="evidence" value="ECO:0007669"/>
    <property type="project" value="InterPro"/>
</dbReference>
<dbReference type="EMBL" id="JALJOS010000004">
    <property type="protein sequence ID" value="KAK9840009.1"/>
    <property type="molecule type" value="Genomic_DNA"/>
</dbReference>
<evidence type="ECO:0000313" key="10">
    <source>
        <dbReference type="Proteomes" id="UP001438707"/>
    </source>
</evidence>
<organism evidence="9 10">
    <name type="scientific">Apatococcus lobatus</name>
    <dbReference type="NCBI Taxonomy" id="904363"/>
    <lineage>
        <taxon>Eukaryota</taxon>
        <taxon>Viridiplantae</taxon>
        <taxon>Chlorophyta</taxon>
        <taxon>core chlorophytes</taxon>
        <taxon>Trebouxiophyceae</taxon>
        <taxon>Chlorellales</taxon>
        <taxon>Chlorellaceae</taxon>
        <taxon>Apatococcus</taxon>
    </lineage>
</organism>
<evidence type="ECO:0000313" key="9">
    <source>
        <dbReference type="EMBL" id="KAK9840009.1"/>
    </source>
</evidence>
<evidence type="ECO:0000256" key="2">
    <source>
        <dbReference type="ARBA" id="ARBA00010276"/>
    </source>
</evidence>
<dbReference type="GO" id="GO:0016020">
    <property type="term" value="C:membrane"/>
    <property type="evidence" value="ECO:0007669"/>
    <property type="project" value="UniProtKB-SubCell"/>
</dbReference>
<feature type="transmembrane region" description="Helical" evidence="8">
    <location>
        <begin position="662"/>
        <end position="683"/>
    </location>
</feature>
<evidence type="ECO:0000256" key="3">
    <source>
        <dbReference type="ARBA" id="ARBA00022448"/>
    </source>
</evidence>
<gene>
    <name evidence="9" type="ORF">WJX74_001989</name>
</gene>
<accession>A0AAW1S2J6</accession>
<evidence type="ECO:0000256" key="7">
    <source>
        <dbReference type="SAM" id="MobiDB-lite"/>
    </source>
</evidence>
<dbReference type="NCBIfam" id="TIGR00728">
    <property type="entry name" value="OPT_sfam"/>
    <property type="match status" value="1"/>
</dbReference>
<feature type="transmembrane region" description="Helical" evidence="8">
    <location>
        <begin position="517"/>
        <end position="539"/>
    </location>
</feature>
<protein>
    <submittedName>
        <fullName evidence="9">Uncharacterized protein</fullName>
    </submittedName>
</protein>
<dbReference type="Pfam" id="PF03169">
    <property type="entry name" value="OPT"/>
    <property type="match status" value="1"/>
</dbReference>
<comment type="similarity">
    <text evidence="2">Belongs to the YSL (TC 2.A.67.2) family.</text>
</comment>
<dbReference type="InterPro" id="IPR004813">
    <property type="entry name" value="OPT"/>
</dbReference>
<feature type="transmembrane region" description="Helical" evidence="8">
    <location>
        <begin position="577"/>
        <end position="594"/>
    </location>
</feature>
<keyword evidence="6 8" id="KW-0472">Membrane</keyword>
<feature type="transmembrane region" description="Helical" evidence="8">
    <location>
        <begin position="48"/>
        <end position="68"/>
    </location>
</feature>
<evidence type="ECO:0000256" key="8">
    <source>
        <dbReference type="SAM" id="Phobius"/>
    </source>
</evidence>
<comment type="caution">
    <text evidence="9">The sequence shown here is derived from an EMBL/GenBank/DDBJ whole genome shotgun (WGS) entry which is preliminary data.</text>
</comment>
<evidence type="ECO:0000256" key="1">
    <source>
        <dbReference type="ARBA" id="ARBA00004141"/>
    </source>
</evidence>
<feature type="transmembrane region" description="Helical" evidence="8">
    <location>
        <begin position="551"/>
        <end position="570"/>
    </location>
</feature>
<feature type="transmembrane region" description="Helical" evidence="8">
    <location>
        <begin position="468"/>
        <end position="496"/>
    </location>
</feature>
<comment type="subcellular location">
    <subcellularLocation>
        <location evidence="1">Membrane</location>
        <topology evidence="1">Multi-pass membrane protein</topology>
    </subcellularLocation>
</comment>
<feature type="transmembrane region" description="Helical" evidence="8">
    <location>
        <begin position="606"/>
        <end position="628"/>
    </location>
</feature>